<proteinExistence type="predicted"/>
<evidence type="ECO:0000313" key="9">
    <source>
        <dbReference type="Proteomes" id="UP000830375"/>
    </source>
</evidence>
<dbReference type="InterPro" id="IPR013783">
    <property type="entry name" value="Ig-like_fold"/>
</dbReference>
<dbReference type="SMART" id="SM00409">
    <property type="entry name" value="IG"/>
    <property type="match status" value="2"/>
</dbReference>
<feature type="transmembrane region" description="Helical" evidence="6">
    <location>
        <begin position="562"/>
        <end position="581"/>
    </location>
</feature>
<reference evidence="8 9" key="1">
    <citation type="submission" date="2022-01" db="EMBL/GenBank/DDBJ databases">
        <title>A high-quality chromosome-level genome assembly of rohu carp, Labeo rohita.</title>
        <authorList>
            <person name="Arick M.A. II"/>
            <person name="Hsu C.-Y."/>
            <person name="Magbanua Z."/>
            <person name="Pechanova O."/>
            <person name="Grover C."/>
            <person name="Miller E."/>
            <person name="Thrash A."/>
            <person name="Ezzel L."/>
            <person name="Alam S."/>
            <person name="Benzie J."/>
            <person name="Hamilton M."/>
            <person name="Karsi A."/>
            <person name="Lawrence M.L."/>
            <person name="Peterson D.G."/>
        </authorList>
    </citation>
    <scope>NUCLEOTIDE SEQUENCE [LARGE SCALE GENOMIC DNA]</scope>
    <source>
        <strain evidence="9">BAU-BD-2019</strain>
        <tissue evidence="8">Blood</tissue>
    </source>
</reference>
<dbReference type="Gene3D" id="2.60.40.10">
    <property type="entry name" value="Immunoglobulins"/>
    <property type="match status" value="2"/>
</dbReference>
<evidence type="ECO:0000256" key="3">
    <source>
        <dbReference type="ARBA" id="ARBA00023136"/>
    </source>
</evidence>
<feature type="domain" description="Immunoglobulin" evidence="7">
    <location>
        <begin position="33"/>
        <end position="130"/>
    </location>
</feature>
<keyword evidence="4" id="KW-0325">Glycoprotein</keyword>
<dbReference type="Proteomes" id="UP000830375">
    <property type="component" value="Unassembled WGS sequence"/>
</dbReference>
<comment type="caution">
    <text evidence="8">The sequence shown here is derived from an EMBL/GenBank/DDBJ whole genome shotgun (WGS) entry which is preliminary data.</text>
</comment>
<feature type="compositionally biased region" description="Polar residues" evidence="5">
    <location>
        <begin position="631"/>
        <end position="643"/>
    </location>
</feature>
<dbReference type="PANTHER" id="PTHR12080:SF56">
    <property type="entry name" value="NATURAL KILLER CELL RECEPTOR 2B4"/>
    <property type="match status" value="1"/>
</dbReference>
<gene>
    <name evidence="8" type="ORF">H4Q32_027149</name>
</gene>
<evidence type="ECO:0000256" key="5">
    <source>
        <dbReference type="SAM" id="MobiDB-lite"/>
    </source>
</evidence>
<feature type="region of interest" description="Disordered" evidence="5">
    <location>
        <begin position="302"/>
        <end position="323"/>
    </location>
</feature>
<evidence type="ECO:0000256" key="1">
    <source>
        <dbReference type="ARBA" id="ARBA00004370"/>
    </source>
</evidence>
<keyword evidence="6" id="KW-0812">Transmembrane</keyword>
<comment type="subcellular location">
    <subcellularLocation>
        <location evidence="1">Membrane</location>
    </subcellularLocation>
</comment>
<dbReference type="PANTHER" id="PTHR12080">
    <property type="entry name" value="SIGNALING LYMPHOCYTIC ACTIVATION MOLECULE"/>
    <property type="match status" value="1"/>
</dbReference>
<keyword evidence="2" id="KW-0732">Signal</keyword>
<name>A0ABQ8L9E8_LABRO</name>
<evidence type="ECO:0000256" key="6">
    <source>
        <dbReference type="SAM" id="Phobius"/>
    </source>
</evidence>
<dbReference type="InterPro" id="IPR036179">
    <property type="entry name" value="Ig-like_dom_sf"/>
</dbReference>
<sequence>MITVYETRSKQTATKLCPLNKDLFSLSTGFSAEISVFVQTGDSVQLDIQTQELPEFDDLYWTKNQSESIVKYSESKVVKIYNSYKNRVDFNNKTFSLMLMNMQKTDNGLYTAKTVGELNKNIITYKLLVIDAVDAPVLTLTSNLSSSDPCNFTCNGSNIIISFIYDSSCSPEEVTSDIYTLRLGCSDDFIMCNYSNPVSWKTDTKKVNKLCPVNKGKHDEAYAFPPWVIVIICLFTLALAAVIGFFIYTGKKGTQKNEQTIYSEVDPKQCSDIKTLKSLEKSENPQTVYDTAKDPGQIDVTIHTTSNDKPVNQSSSLTEKSKSDAPLTVYSVIQQQPKPPKTKTDQTIYAEVSFSDILISAEISVFVRTGASIQLDTKTQELPEFDDFSWKNYKSDNIVKYFNKTKEVRLYSSYKNRMDFNDKTFSLTLKNMQKTDSGLYRAIAAAESDNNIVTYKVSVIDAVDAPVLTLTLNLSSPDHCNFTCNGSNIITSFIYDSSSCTQEEVTTSDNHTLRLSCSGDSIMCNYSNPVSWKSDTKKINELCTVHHHNQGPERQQAKEASLHLLWLIPICAFTVGLFVVVGKKKKGVLKNEQTIYAEVDDRIKPQKPLEMKEKSENPQTVYDTARDPGQTDATIHTTPNNEPMNEGASLKGTGKTDAPVTVYCTIQQKSNPLKDDTENTIYAVVNKQPVGYESAHPQSE</sequence>
<dbReference type="InterPro" id="IPR013106">
    <property type="entry name" value="Ig_V-set"/>
</dbReference>
<keyword evidence="9" id="KW-1185">Reference proteome</keyword>
<feature type="region of interest" description="Disordered" evidence="5">
    <location>
        <begin position="611"/>
        <end position="655"/>
    </location>
</feature>
<feature type="compositionally biased region" description="Polar residues" evidence="5">
    <location>
        <begin position="302"/>
        <end position="318"/>
    </location>
</feature>
<evidence type="ECO:0000256" key="4">
    <source>
        <dbReference type="ARBA" id="ARBA00023180"/>
    </source>
</evidence>
<evidence type="ECO:0000313" key="8">
    <source>
        <dbReference type="EMBL" id="KAI2647363.1"/>
    </source>
</evidence>
<accession>A0ABQ8L9E8</accession>
<dbReference type="InterPro" id="IPR003599">
    <property type="entry name" value="Ig_sub"/>
</dbReference>
<organism evidence="8 9">
    <name type="scientific">Labeo rohita</name>
    <name type="common">Indian major carp</name>
    <name type="synonym">Cyprinus rohita</name>
    <dbReference type="NCBI Taxonomy" id="84645"/>
    <lineage>
        <taxon>Eukaryota</taxon>
        <taxon>Metazoa</taxon>
        <taxon>Chordata</taxon>
        <taxon>Craniata</taxon>
        <taxon>Vertebrata</taxon>
        <taxon>Euteleostomi</taxon>
        <taxon>Actinopterygii</taxon>
        <taxon>Neopterygii</taxon>
        <taxon>Teleostei</taxon>
        <taxon>Ostariophysi</taxon>
        <taxon>Cypriniformes</taxon>
        <taxon>Cyprinidae</taxon>
        <taxon>Labeoninae</taxon>
        <taxon>Labeonini</taxon>
        <taxon>Labeo</taxon>
    </lineage>
</organism>
<dbReference type="SUPFAM" id="SSF48726">
    <property type="entry name" value="Immunoglobulin"/>
    <property type="match status" value="2"/>
</dbReference>
<feature type="domain" description="Immunoglobulin" evidence="7">
    <location>
        <begin position="362"/>
        <end position="460"/>
    </location>
</feature>
<feature type="transmembrane region" description="Helical" evidence="6">
    <location>
        <begin position="227"/>
        <end position="248"/>
    </location>
</feature>
<dbReference type="InterPro" id="IPR015631">
    <property type="entry name" value="CD2/SLAM_rcpt"/>
</dbReference>
<dbReference type="EMBL" id="JACTAM010000400">
    <property type="protein sequence ID" value="KAI2647363.1"/>
    <property type="molecule type" value="Genomic_DNA"/>
</dbReference>
<protein>
    <submittedName>
        <fullName evidence="8">CD48 antigen</fullName>
    </submittedName>
</protein>
<keyword evidence="6" id="KW-1133">Transmembrane helix</keyword>
<keyword evidence="3 6" id="KW-0472">Membrane</keyword>
<evidence type="ECO:0000259" key="7">
    <source>
        <dbReference type="SMART" id="SM00409"/>
    </source>
</evidence>
<evidence type="ECO:0000256" key="2">
    <source>
        <dbReference type="ARBA" id="ARBA00022729"/>
    </source>
</evidence>
<dbReference type="Pfam" id="PF07686">
    <property type="entry name" value="V-set"/>
    <property type="match status" value="1"/>
</dbReference>